<comment type="caution">
    <text evidence="7">The sequence shown here is derived from an EMBL/GenBank/DDBJ whole genome shotgun (WGS) entry which is preliminary data.</text>
</comment>
<dbReference type="PANTHER" id="PTHR10183:SF379">
    <property type="entry name" value="CALPAIN-5"/>
    <property type="match status" value="1"/>
</dbReference>
<gene>
    <name evidence="7" type="ORF">RUM44_003682</name>
</gene>
<evidence type="ECO:0000256" key="4">
    <source>
        <dbReference type="ARBA" id="ARBA00022807"/>
    </source>
</evidence>
<evidence type="ECO:0000256" key="1">
    <source>
        <dbReference type="ARBA" id="ARBA00007623"/>
    </source>
</evidence>
<proteinExistence type="inferred from homology"/>
<reference evidence="7 8" key="1">
    <citation type="submission" date="2023-09" db="EMBL/GenBank/DDBJ databases">
        <title>Genomes of two closely related lineages of the louse Polyplax serrata with different host specificities.</title>
        <authorList>
            <person name="Martinu J."/>
            <person name="Tarabai H."/>
            <person name="Stefka J."/>
            <person name="Hypsa V."/>
        </authorList>
    </citation>
    <scope>NUCLEOTIDE SEQUENCE [LARGE SCALE GENOMIC DNA]</scope>
    <source>
        <strain evidence="7">98ZLc_SE</strain>
    </source>
</reference>
<keyword evidence="3" id="KW-0378">Hydrolase</keyword>
<dbReference type="EMBL" id="JAWJWF010000049">
    <property type="protein sequence ID" value="KAK6619300.1"/>
    <property type="molecule type" value="Genomic_DNA"/>
</dbReference>
<dbReference type="Pfam" id="PF00648">
    <property type="entry name" value="Peptidase_C2"/>
    <property type="match status" value="1"/>
</dbReference>
<keyword evidence="4" id="KW-0788">Thiol protease</keyword>
<evidence type="ECO:0000256" key="3">
    <source>
        <dbReference type="ARBA" id="ARBA00022801"/>
    </source>
</evidence>
<dbReference type="CDD" id="cd00044">
    <property type="entry name" value="CysPc"/>
    <property type="match status" value="1"/>
</dbReference>
<feature type="domain" description="Calpain catalytic" evidence="6">
    <location>
        <begin position="39"/>
        <end position="234"/>
    </location>
</feature>
<dbReference type="PANTHER" id="PTHR10183">
    <property type="entry name" value="CALPAIN"/>
    <property type="match status" value="1"/>
</dbReference>
<dbReference type="InterPro" id="IPR038765">
    <property type="entry name" value="Papain-like_cys_pep_sf"/>
</dbReference>
<dbReference type="InterPro" id="IPR022684">
    <property type="entry name" value="Calpain_cysteine_protease"/>
</dbReference>
<evidence type="ECO:0000256" key="2">
    <source>
        <dbReference type="ARBA" id="ARBA00022670"/>
    </source>
</evidence>
<evidence type="ECO:0000313" key="7">
    <source>
        <dbReference type="EMBL" id="KAK6619300.1"/>
    </source>
</evidence>
<dbReference type="SMART" id="SM00230">
    <property type="entry name" value="CysPc"/>
    <property type="match status" value="1"/>
</dbReference>
<keyword evidence="8" id="KW-1185">Reference proteome</keyword>
<evidence type="ECO:0000256" key="5">
    <source>
        <dbReference type="PROSITE-ProRule" id="PRU00239"/>
    </source>
</evidence>
<name>A0ABR1AH58_POLSC</name>
<dbReference type="InterPro" id="IPR001300">
    <property type="entry name" value="Peptidase_C2_calpain_cat"/>
</dbReference>
<comment type="similarity">
    <text evidence="1">Belongs to the peptidase C2 family.</text>
</comment>
<comment type="caution">
    <text evidence="5">Lacks conserved residue(s) required for the propagation of feature annotation.</text>
</comment>
<dbReference type="Proteomes" id="UP001359485">
    <property type="component" value="Unassembled WGS sequence"/>
</dbReference>
<evidence type="ECO:0000313" key="8">
    <source>
        <dbReference type="Proteomes" id="UP001359485"/>
    </source>
</evidence>
<sequence>MTLEWTPMRLLKSKLEKVNTFRDQKYEKIKKQLTEQGCIFTDLTFPPSVASLGTNSSNTPSAIEWKRPKELSDAPRLFGYNSFTTKVKPGELSSNWMVSAFRILSGVRELCYKIVVNYPDQEWDSESEEKYTGIFHFRFWRFGQWVDVVIDDMLPTIDGKLVFTHSHSKDEFWVSLVEKAYAKLLGSYDHLEEGHISDALVDMTGGVSEIIDLKSREYDSSDDMRSELLHLLTSEMANHSIMCASIVRAWKFFVVQVCTVRAIGNLRKVVGSYGSCLLVTLYVYIEHKLQFGIIIN</sequence>
<organism evidence="7 8">
    <name type="scientific">Polyplax serrata</name>
    <name type="common">Common mouse louse</name>
    <dbReference type="NCBI Taxonomy" id="468196"/>
    <lineage>
        <taxon>Eukaryota</taxon>
        <taxon>Metazoa</taxon>
        <taxon>Ecdysozoa</taxon>
        <taxon>Arthropoda</taxon>
        <taxon>Hexapoda</taxon>
        <taxon>Insecta</taxon>
        <taxon>Pterygota</taxon>
        <taxon>Neoptera</taxon>
        <taxon>Paraneoptera</taxon>
        <taxon>Psocodea</taxon>
        <taxon>Troctomorpha</taxon>
        <taxon>Phthiraptera</taxon>
        <taxon>Anoplura</taxon>
        <taxon>Polyplacidae</taxon>
        <taxon>Polyplax</taxon>
    </lineage>
</organism>
<evidence type="ECO:0000259" key="6">
    <source>
        <dbReference type="PROSITE" id="PS50203"/>
    </source>
</evidence>
<dbReference type="PROSITE" id="PS50203">
    <property type="entry name" value="CALPAIN_CAT"/>
    <property type="match status" value="1"/>
</dbReference>
<dbReference type="PRINTS" id="PR00704">
    <property type="entry name" value="CALPAIN"/>
</dbReference>
<accession>A0ABR1AH58</accession>
<keyword evidence="2" id="KW-0645">Protease</keyword>
<protein>
    <recommendedName>
        <fullName evidence="6">Calpain catalytic domain-containing protein</fullName>
    </recommendedName>
</protein>
<dbReference type="SUPFAM" id="SSF54001">
    <property type="entry name" value="Cysteine proteinases"/>
    <property type="match status" value="1"/>
</dbReference>